<dbReference type="AlphaFoldDB" id="V4LJ88"/>
<sequence length="73" mass="7894">MVMTGRRDSNLHKELNRYMPRAAAFGGMCIGATALTVLADLTVAIGSGTEILLGGTTLYHFLDTFYKQKATDP</sequence>
<keyword evidence="3" id="KW-1185">Reference proteome</keyword>
<dbReference type="InterPro" id="IPR002208">
    <property type="entry name" value="SecY/SEC61-alpha"/>
</dbReference>
<evidence type="ECO:0000313" key="2">
    <source>
        <dbReference type="EMBL" id="ESQ43809.1"/>
    </source>
</evidence>
<comment type="subcellular location">
    <subcellularLocation>
        <location evidence="1">Plastid</location>
        <location evidence="1">Chloroplast thylakoid membrane</location>
        <topology evidence="1">Multi-pass membrane protein</topology>
    </subcellularLocation>
</comment>
<dbReference type="Gene3D" id="1.10.3370.10">
    <property type="entry name" value="SecY subunit domain"/>
    <property type="match status" value="1"/>
</dbReference>
<dbReference type="Gramene" id="ESQ43809">
    <property type="protein sequence ID" value="ESQ43809"/>
    <property type="gene ID" value="EUTSA_v10006406mg"/>
</dbReference>
<organism evidence="2 3">
    <name type="scientific">Eutrema salsugineum</name>
    <name type="common">Saltwater cress</name>
    <name type="synonym">Sisymbrium salsugineum</name>
    <dbReference type="NCBI Taxonomy" id="72664"/>
    <lineage>
        <taxon>Eukaryota</taxon>
        <taxon>Viridiplantae</taxon>
        <taxon>Streptophyta</taxon>
        <taxon>Embryophyta</taxon>
        <taxon>Tracheophyta</taxon>
        <taxon>Spermatophyta</taxon>
        <taxon>Magnoliopsida</taxon>
        <taxon>eudicotyledons</taxon>
        <taxon>Gunneridae</taxon>
        <taxon>Pentapetalae</taxon>
        <taxon>rosids</taxon>
        <taxon>malvids</taxon>
        <taxon>Brassicales</taxon>
        <taxon>Brassicaceae</taxon>
        <taxon>Eutremeae</taxon>
        <taxon>Eutrema</taxon>
    </lineage>
</organism>
<evidence type="ECO:0000313" key="3">
    <source>
        <dbReference type="Proteomes" id="UP000030689"/>
    </source>
</evidence>
<dbReference type="STRING" id="72664.V4LJ88"/>
<dbReference type="KEGG" id="eus:EUTSA_v10006406mg"/>
<dbReference type="Proteomes" id="UP000030689">
    <property type="component" value="Unassembled WGS sequence"/>
</dbReference>
<evidence type="ECO:0000256" key="1">
    <source>
        <dbReference type="ARBA" id="ARBA00004454"/>
    </source>
</evidence>
<dbReference type="SUPFAM" id="SSF103491">
    <property type="entry name" value="Preprotein translocase SecY subunit"/>
    <property type="match status" value="1"/>
</dbReference>
<dbReference type="InterPro" id="IPR023201">
    <property type="entry name" value="SecY_dom_sf"/>
</dbReference>
<dbReference type="PANTHER" id="PTHR10906">
    <property type="entry name" value="SECY/SEC61-ALPHA FAMILY MEMBER"/>
    <property type="match status" value="1"/>
</dbReference>
<dbReference type="eggNOG" id="KOG1373">
    <property type="taxonomic scope" value="Eukaryota"/>
</dbReference>
<dbReference type="GO" id="GO:0015031">
    <property type="term" value="P:protein transport"/>
    <property type="evidence" value="ECO:0007669"/>
    <property type="project" value="InterPro"/>
</dbReference>
<proteinExistence type="predicted"/>
<dbReference type="OMA" id="MGAIWSG"/>
<gene>
    <name evidence="2" type="ORF">EUTSA_v10006406mg</name>
</gene>
<dbReference type="EMBL" id="KI517455">
    <property type="protein sequence ID" value="ESQ43809.1"/>
    <property type="molecule type" value="Genomic_DNA"/>
</dbReference>
<protein>
    <submittedName>
        <fullName evidence="2">Uncharacterized protein</fullName>
    </submittedName>
</protein>
<reference evidence="2 3" key="1">
    <citation type="journal article" date="2013" name="Front. Plant Sci.">
        <title>The Reference Genome of the Halophytic Plant Eutrema salsugineum.</title>
        <authorList>
            <person name="Yang R."/>
            <person name="Jarvis D.E."/>
            <person name="Chen H."/>
            <person name="Beilstein M.A."/>
            <person name="Grimwood J."/>
            <person name="Jenkins J."/>
            <person name="Shu S."/>
            <person name="Prochnik S."/>
            <person name="Xin M."/>
            <person name="Ma C."/>
            <person name="Schmutz J."/>
            <person name="Wing R.A."/>
            <person name="Mitchell-Olds T."/>
            <person name="Schumaker K.S."/>
            <person name="Wang X."/>
        </authorList>
    </citation>
    <scope>NUCLEOTIDE SEQUENCE [LARGE SCALE GENOMIC DNA]</scope>
</reference>
<dbReference type="GO" id="GO:0009535">
    <property type="term" value="C:chloroplast thylakoid membrane"/>
    <property type="evidence" value="ECO:0007669"/>
    <property type="project" value="UniProtKB-SubCell"/>
</dbReference>
<accession>V4LJ88</accession>
<name>V4LJ88_EUTSA</name>